<feature type="transmembrane region" description="Helical" evidence="1">
    <location>
        <begin position="188"/>
        <end position="213"/>
    </location>
</feature>
<name>A2X7D6_ORYSI</name>
<dbReference type="AlphaFoldDB" id="A2X7D6"/>
<accession>A2X7D6</accession>
<reference evidence="2 3" key="1">
    <citation type="journal article" date="2005" name="PLoS Biol.">
        <title>The genomes of Oryza sativa: a history of duplications.</title>
        <authorList>
            <person name="Yu J."/>
            <person name="Wang J."/>
            <person name="Lin W."/>
            <person name="Li S."/>
            <person name="Li H."/>
            <person name="Zhou J."/>
            <person name="Ni P."/>
            <person name="Dong W."/>
            <person name="Hu S."/>
            <person name="Zeng C."/>
            <person name="Zhang J."/>
            <person name="Zhang Y."/>
            <person name="Li R."/>
            <person name="Xu Z."/>
            <person name="Li S."/>
            <person name="Li X."/>
            <person name="Zheng H."/>
            <person name="Cong L."/>
            <person name="Lin L."/>
            <person name="Yin J."/>
            <person name="Geng J."/>
            <person name="Li G."/>
            <person name="Shi J."/>
            <person name="Liu J."/>
            <person name="Lv H."/>
            <person name="Li J."/>
            <person name="Wang J."/>
            <person name="Deng Y."/>
            <person name="Ran L."/>
            <person name="Shi X."/>
            <person name="Wang X."/>
            <person name="Wu Q."/>
            <person name="Li C."/>
            <person name="Ren X."/>
            <person name="Wang J."/>
            <person name="Wang X."/>
            <person name="Li D."/>
            <person name="Liu D."/>
            <person name="Zhang X."/>
            <person name="Ji Z."/>
            <person name="Zhao W."/>
            <person name="Sun Y."/>
            <person name="Zhang Z."/>
            <person name="Bao J."/>
            <person name="Han Y."/>
            <person name="Dong L."/>
            <person name="Ji J."/>
            <person name="Chen P."/>
            <person name="Wu S."/>
            <person name="Liu J."/>
            <person name="Xiao Y."/>
            <person name="Bu D."/>
            <person name="Tan J."/>
            <person name="Yang L."/>
            <person name="Ye C."/>
            <person name="Zhang J."/>
            <person name="Xu J."/>
            <person name="Zhou Y."/>
            <person name="Yu Y."/>
            <person name="Zhang B."/>
            <person name="Zhuang S."/>
            <person name="Wei H."/>
            <person name="Liu B."/>
            <person name="Lei M."/>
            <person name="Yu H."/>
            <person name="Li Y."/>
            <person name="Xu H."/>
            <person name="Wei S."/>
            <person name="He X."/>
            <person name="Fang L."/>
            <person name="Zhang Z."/>
            <person name="Zhang Y."/>
            <person name="Huang X."/>
            <person name="Su Z."/>
            <person name="Tong W."/>
            <person name="Li J."/>
            <person name="Tong Z."/>
            <person name="Li S."/>
            <person name="Ye J."/>
            <person name="Wang L."/>
            <person name="Fang L."/>
            <person name="Lei T."/>
            <person name="Chen C."/>
            <person name="Chen H."/>
            <person name="Xu Z."/>
            <person name="Li H."/>
            <person name="Huang H."/>
            <person name="Zhang F."/>
            <person name="Xu H."/>
            <person name="Li N."/>
            <person name="Zhao C."/>
            <person name="Li S."/>
            <person name="Dong L."/>
            <person name="Huang Y."/>
            <person name="Li L."/>
            <person name="Xi Y."/>
            <person name="Qi Q."/>
            <person name="Li W."/>
            <person name="Zhang B."/>
            <person name="Hu W."/>
            <person name="Zhang Y."/>
            <person name="Tian X."/>
            <person name="Jiao Y."/>
            <person name="Liang X."/>
            <person name="Jin J."/>
            <person name="Gao L."/>
            <person name="Zheng W."/>
            <person name="Hao B."/>
            <person name="Liu S."/>
            <person name="Wang W."/>
            <person name="Yuan L."/>
            <person name="Cao M."/>
            <person name="McDermott J."/>
            <person name="Samudrala R."/>
            <person name="Wang J."/>
            <person name="Wong G.K."/>
            <person name="Yang H."/>
        </authorList>
    </citation>
    <scope>NUCLEOTIDE SEQUENCE [LARGE SCALE GENOMIC DNA]</scope>
    <source>
        <strain evidence="3">cv. 93-11</strain>
    </source>
</reference>
<dbReference type="Proteomes" id="UP000007015">
    <property type="component" value="Chromosome 2"/>
</dbReference>
<keyword evidence="3" id="KW-1185">Reference proteome</keyword>
<keyword evidence="1" id="KW-1133">Transmembrane helix</keyword>
<protein>
    <submittedName>
        <fullName evidence="2">Uncharacterized protein</fullName>
    </submittedName>
</protein>
<organism evidence="2 3">
    <name type="scientific">Oryza sativa subsp. indica</name>
    <name type="common">Rice</name>
    <dbReference type="NCBI Taxonomy" id="39946"/>
    <lineage>
        <taxon>Eukaryota</taxon>
        <taxon>Viridiplantae</taxon>
        <taxon>Streptophyta</taxon>
        <taxon>Embryophyta</taxon>
        <taxon>Tracheophyta</taxon>
        <taxon>Spermatophyta</taxon>
        <taxon>Magnoliopsida</taxon>
        <taxon>Liliopsida</taxon>
        <taxon>Poales</taxon>
        <taxon>Poaceae</taxon>
        <taxon>BOP clade</taxon>
        <taxon>Oryzoideae</taxon>
        <taxon>Oryzeae</taxon>
        <taxon>Oryzinae</taxon>
        <taxon>Oryza</taxon>
        <taxon>Oryza sativa</taxon>
    </lineage>
</organism>
<evidence type="ECO:0000313" key="3">
    <source>
        <dbReference type="Proteomes" id="UP000007015"/>
    </source>
</evidence>
<keyword evidence="1" id="KW-0812">Transmembrane</keyword>
<dbReference type="OMA" id="HIRVEFV"/>
<dbReference type="HOGENOM" id="CLU_1186654_0_0_1"/>
<sequence>MECEIRGGAGEDEHEVDLVSNCVLLTPVFGVVVAAAVDPSSSPSLLLDRAADWGDLAPPSLDPATVTAISIAGSSAALPAPWSLSPQGLVVIFLAVTVASSSESSVESWRVAQRMAEARDHLEWPVLLDPVTSFSSLSLHSFRGVSVEVGWVERIGGRDGGQDGGEMSPEVVSEATIKVLELVLNPKAFAALGCLVLLVISATLGVMVGMAVLHIRVEFVDNLESTLIGGGMTS</sequence>
<proteinExistence type="predicted"/>
<evidence type="ECO:0000313" key="2">
    <source>
        <dbReference type="EMBL" id="EAY86746.1"/>
    </source>
</evidence>
<keyword evidence="1" id="KW-0472">Membrane</keyword>
<evidence type="ECO:0000256" key="1">
    <source>
        <dbReference type="SAM" id="Phobius"/>
    </source>
</evidence>
<dbReference type="EMBL" id="CM000127">
    <property type="protein sequence ID" value="EAY86746.1"/>
    <property type="molecule type" value="Genomic_DNA"/>
</dbReference>
<dbReference type="Gramene" id="BGIOSGA006011-TA">
    <property type="protein sequence ID" value="BGIOSGA006011-PA"/>
    <property type="gene ID" value="BGIOSGA006011"/>
</dbReference>
<gene>
    <name evidence="2" type="ORF">OsI_08128</name>
</gene>